<dbReference type="GO" id="GO:0005524">
    <property type="term" value="F:ATP binding"/>
    <property type="evidence" value="ECO:0007669"/>
    <property type="project" value="UniProtKB-UniRule"/>
</dbReference>
<organism evidence="15 17">
    <name type="scientific">Clostridium innocuum</name>
    <dbReference type="NCBI Taxonomy" id="1522"/>
    <lineage>
        <taxon>Bacteria</taxon>
        <taxon>Bacillati</taxon>
        <taxon>Bacillota</taxon>
        <taxon>Clostridia</taxon>
        <taxon>Eubacteriales</taxon>
        <taxon>Clostridiaceae</taxon>
        <taxon>Clostridium</taxon>
    </lineage>
</organism>
<dbReference type="AlphaFoldDB" id="A0A099IBQ4"/>
<dbReference type="GO" id="GO:0003697">
    <property type="term" value="F:single-stranded DNA binding"/>
    <property type="evidence" value="ECO:0007669"/>
    <property type="project" value="UniProtKB-UniRule"/>
</dbReference>
<keyword evidence="8 12" id="KW-0067">ATP-binding</keyword>
<proteinExistence type="inferred from homology"/>
<feature type="domain" description="RecF/RecN/SMC N-terminal" evidence="14">
    <location>
        <begin position="3"/>
        <end position="354"/>
    </location>
</feature>
<dbReference type="PROSITE" id="PS00618">
    <property type="entry name" value="RECF_2"/>
    <property type="match status" value="1"/>
</dbReference>
<dbReference type="EMBL" id="WWTN01000002">
    <property type="protein sequence ID" value="MZH54538.1"/>
    <property type="molecule type" value="Genomic_DNA"/>
</dbReference>
<dbReference type="RefSeq" id="WP_044904274.1">
    <property type="nucleotide sequence ID" value="NZ_CAXUDH010000008.1"/>
</dbReference>
<dbReference type="HAMAP" id="MF_00365">
    <property type="entry name" value="RecF"/>
    <property type="match status" value="1"/>
</dbReference>
<evidence type="ECO:0000313" key="16">
    <source>
        <dbReference type="EMBL" id="MZH54538.1"/>
    </source>
</evidence>
<sequence>MRLESLRLHDFRNYADVNVSFTDGIHILTGKNAQGKTNLLESILYLSTTRSHRTSEDKDLIKEGEQAFFIKALIAKEQKTEEIRVTVNEKGKNLFIYQNPVNRVSDFIGEFNSVMFCPDDMNLFQASPRVRRRFVDMELSKISKKYVSTLYVATRLLKERNAYLKQERVDRSYLEVLTSQLVDASVVIMKQRHFFLEELLDKCRTFYRQLSNDDTDITVRYLSCVPFSDSEEALKEALLKKYQKHQDRDLLLKQTTAGIHKEDFIFEMNGHELVSFASQGQKRSVLLALKIGMIHMIHEIIQEYPVLLLDDVFSELDSYRKQELLKSLPKEVQIFISTTDFVEMDDMKSDRRVTLWNVSNGTIERC</sequence>
<evidence type="ECO:0000256" key="5">
    <source>
        <dbReference type="ARBA" id="ARBA00022705"/>
    </source>
</evidence>
<keyword evidence="5 12" id="KW-0235">DNA replication</keyword>
<evidence type="ECO:0000256" key="8">
    <source>
        <dbReference type="ARBA" id="ARBA00022840"/>
    </source>
</evidence>
<protein>
    <recommendedName>
        <fullName evidence="3 12">DNA replication and repair protein RecF</fullName>
    </recommendedName>
</protein>
<comment type="function">
    <text evidence="12 13">The RecF protein is involved in DNA metabolism; it is required for DNA replication and normal SOS inducibility. RecF binds preferentially to single-stranded, linear DNA. It also seems to bind ATP.</text>
</comment>
<evidence type="ECO:0000313" key="15">
    <source>
        <dbReference type="EMBL" id="KGJ54358.1"/>
    </source>
</evidence>
<evidence type="ECO:0000256" key="3">
    <source>
        <dbReference type="ARBA" id="ARBA00020170"/>
    </source>
</evidence>
<evidence type="ECO:0000256" key="10">
    <source>
        <dbReference type="ARBA" id="ARBA00023204"/>
    </source>
</evidence>
<dbReference type="InterPro" id="IPR018078">
    <property type="entry name" value="DNA-binding_RecF_CS"/>
</dbReference>
<evidence type="ECO:0000256" key="12">
    <source>
        <dbReference type="HAMAP-Rule" id="MF_00365"/>
    </source>
</evidence>
<keyword evidence="4 12" id="KW-0963">Cytoplasm</keyword>
<evidence type="ECO:0000256" key="4">
    <source>
        <dbReference type="ARBA" id="ARBA00022490"/>
    </source>
</evidence>
<dbReference type="NCBIfam" id="TIGR00611">
    <property type="entry name" value="recf"/>
    <property type="match status" value="1"/>
</dbReference>
<dbReference type="GO" id="GO:0005737">
    <property type="term" value="C:cytoplasm"/>
    <property type="evidence" value="ECO:0007669"/>
    <property type="project" value="UniProtKB-SubCell"/>
</dbReference>
<keyword evidence="9 12" id="KW-0238">DNA-binding</keyword>
<keyword evidence="11 12" id="KW-0742">SOS response</keyword>
<dbReference type="Gene3D" id="3.40.50.300">
    <property type="entry name" value="P-loop containing nucleotide triphosphate hydrolases"/>
    <property type="match status" value="1"/>
</dbReference>
<comment type="similarity">
    <text evidence="2 12 13">Belongs to the RecF family.</text>
</comment>
<keyword evidence="10 12" id="KW-0234">DNA repair</keyword>
<comment type="caution">
    <text evidence="15">The sequence shown here is derived from an EMBL/GenBank/DDBJ whole genome shotgun (WGS) entry which is preliminary data.</text>
</comment>
<reference evidence="15 17" key="1">
    <citation type="submission" date="2014-08" db="EMBL/GenBank/DDBJ databases">
        <title>Clostridium innocuum, an unnegligible vancomycin-resistant pathogen causing extra-intestinal infections.</title>
        <authorList>
            <person name="Feng Y."/>
            <person name="Chiu C.-H."/>
        </authorList>
    </citation>
    <scope>NUCLEOTIDE SEQUENCE [LARGE SCALE GENOMIC DNA]</scope>
    <source>
        <strain evidence="15 17">AN88</strain>
    </source>
</reference>
<dbReference type="Proteomes" id="UP000030008">
    <property type="component" value="Unassembled WGS sequence"/>
</dbReference>
<accession>A0A099IBQ4</accession>
<dbReference type="PANTHER" id="PTHR32182:SF0">
    <property type="entry name" value="DNA REPLICATION AND REPAIR PROTEIN RECF"/>
    <property type="match status" value="1"/>
</dbReference>
<dbReference type="InterPro" id="IPR042174">
    <property type="entry name" value="RecF_2"/>
</dbReference>
<evidence type="ECO:0000256" key="1">
    <source>
        <dbReference type="ARBA" id="ARBA00004496"/>
    </source>
</evidence>
<dbReference type="PANTHER" id="PTHR32182">
    <property type="entry name" value="DNA REPLICATION AND REPAIR PROTEIN RECF"/>
    <property type="match status" value="1"/>
</dbReference>
<comment type="subcellular location">
    <subcellularLocation>
        <location evidence="1 12 13">Cytoplasm</location>
    </subcellularLocation>
</comment>
<dbReference type="GO" id="GO:0006260">
    <property type="term" value="P:DNA replication"/>
    <property type="evidence" value="ECO:0007669"/>
    <property type="project" value="UniProtKB-UniRule"/>
</dbReference>
<feature type="binding site" evidence="12">
    <location>
        <begin position="30"/>
        <end position="37"/>
    </location>
    <ligand>
        <name>ATP</name>
        <dbReference type="ChEBI" id="CHEBI:30616"/>
    </ligand>
</feature>
<evidence type="ECO:0000256" key="9">
    <source>
        <dbReference type="ARBA" id="ARBA00023125"/>
    </source>
</evidence>
<evidence type="ECO:0000256" key="11">
    <source>
        <dbReference type="ARBA" id="ARBA00023236"/>
    </source>
</evidence>
<evidence type="ECO:0000256" key="2">
    <source>
        <dbReference type="ARBA" id="ARBA00008016"/>
    </source>
</evidence>
<dbReference type="EMBL" id="JQIF01000017">
    <property type="protein sequence ID" value="KGJ54358.1"/>
    <property type="molecule type" value="Genomic_DNA"/>
</dbReference>
<dbReference type="GO" id="GO:0006302">
    <property type="term" value="P:double-strand break repair"/>
    <property type="evidence" value="ECO:0007669"/>
    <property type="project" value="TreeGrafter"/>
</dbReference>
<dbReference type="InterPro" id="IPR001238">
    <property type="entry name" value="DNA-binding_RecF"/>
</dbReference>
<evidence type="ECO:0000256" key="6">
    <source>
        <dbReference type="ARBA" id="ARBA00022741"/>
    </source>
</evidence>
<evidence type="ECO:0000313" key="17">
    <source>
        <dbReference type="Proteomes" id="UP000030008"/>
    </source>
</evidence>
<dbReference type="InterPro" id="IPR027417">
    <property type="entry name" value="P-loop_NTPase"/>
</dbReference>
<evidence type="ECO:0000259" key="14">
    <source>
        <dbReference type="Pfam" id="PF02463"/>
    </source>
</evidence>
<evidence type="ECO:0000256" key="13">
    <source>
        <dbReference type="RuleBase" id="RU000578"/>
    </source>
</evidence>
<dbReference type="GO" id="GO:0009432">
    <property type="term" value="P:SOS response"/>
    <property type="evidence" value="ECO:0007669"/>
    <property type="project" value="UniProtKB-UniRule"/>
</dbReference>
<gene>
    <name evidence="12 16" type="primary">recF</name>
    <name evidence="15" type="ORF">CIAN88_04255</name>
    <name evidence="16" type="ORF">GT664_01935</name>
</gene>
<dbReference type="Proteomes" id="UP000604383">
    <property type="component" value="Unassembled WGS sequence"/>
</dbReference>
<dbReference type="Pfam" id="PF02463">
    <property type="entry name" value="SMC_N"/>
    <property type="match status" value="1"/>
</dbReference>
<dbReference type="InterPro" id="IPR003395">
    <property type="entry name" value="RecF/RecN/SMC_N"/>
</dbReference>
<dbReference type="Gene3D" id="1.20.1050.90">
    <property type="entry name" value="RecF/RecN/SMC, N-terminal domain"/>
    <property type="match status" value="1"/>
</dbReference>
<keyword evidence="6 12" id="KW-0547">Nucleotide-binding</keyword>
<dbReference type="SUPFAM" id="SSF52540">
    <property type="entry name" value="P-loop containing nucleoside triphosphate hydrolases"/>
    <property type="match status" value="1"/>
</dbReference>
<dbReference type="GO" id="GO:0000731">
    <property type="term" value="P:DNA synthesis involved in DNA repair"/>
    <property type="evidence" value="ECO:0007669"/>
    <property type="project" value="TreeGrafter"/>
</dbReference>
<evidence type="ECO:0000256" key="7">
    <source>
        <dbReference type="ARBA" id="ARBA00022763"/>
    </source>
</evidence>
<name>A0A099IBQ4_CLOIN</name>
<reference evidence="16" key="2">
    <citation type="journal article" date="2019" name="Nat. Med.">
        <title>A library of human gut bacterial isolates paired with longitudinal multiomics data enables mechanistic microbiome research.</title>
        <authorList>
            <person name="Poyet M."/>
            <person name="Groussin M."/>
            <person name="Gibbons S.M."/>
            <person name="Avila-Pacheco J."/>
            <person name="Jiang X."/>
            <person name="Kearney S.M."/>
            <person name="Perrotta A.R."/>
            <person name="Berdy B."/>
            <person name="Zhao S."/>
            <person name="Lieberman T.D."/>
            <person name="Swanson P.K."/>
            <person name="Smith M."/>
            <person name="Roesemann S."/>
            <person name="Alexander J.E."/>
            <person name="Rich S.A."/>
            <person name="Livny J."/>
            <person name="Vlamakis H."/>
            <person name="Clish C."/>
            <person name="Bullock K."/>
            <person name="Deik A."/>
            <person name="Scott J."/>
            <person name="Pierce K.A."/>
            <person name="Xavier R.J."/>
            <person name="Alm E.J."/>
        </authorList>
    </citation>
    <scope>NUCLEOTIDE SEQUENCE</scope>
    <source>
        <strain evidence="16">BIOML-A12</strain>
    </source>
</reference>
<keyword evidence="7 12" id="KW-0227">DNA damage</keyword>